<dbReference type="EMBL" id="CP022163">
    <property type="protein sequence ID" value="ATB31221.1"/>
    <property type="molecule type" value="Genomic_DNA"/>
</dbReference>
<organism evidence="1 2">
    <name type="scientific">Melittangium boletus DSM 14713</name>
    <dbReference type="NCBI Taxonomy" id="1294270"/>
    <lineage>
        <taxon>Bacteria</taxon>
        <taxon>Pseudomonadati</taxon>
        <taxon>Myxococcota</taxon>
        <taxon>Myxococcia</taxon>
        <taxon>Myxococcales</taxon>
        <taxon>Cystobacterineae</taxon>
        <taxon>Archangiaceae</taxon>
        <taxon>Melittangium</taxon>
    </lineage>
</organism>
<dbReference type="OrthoDB" id="9800162at2"/>
<dbReference type="RefSeq" id="WP_157775403.1">
    <property type="nucleotide sequence ID" value="NZ_CP022163.1"/>
</dbReference>
<accession>A0A250IJ59</accession>
<sequence>MSYLNCPRIHFAGLFFTNPASLNGLLINYDLNTPLDYDTGRYMYPQGVAQFWLQNCVVTSVAGPTGSFCSTSTEDALVGAKVQSVSPTTPKANGRGGNYVIAKISDLDPNMQFRSELYGIRIYVDIPGGGGFSGRWEVPQLRDLYLFRGDAGITGLQSVVGVWHQRLVDLSWTDPTSRSPVYDALKKQATAGLDMKIAVDMYQSLPANEFTQGDIFGYGRVVAAIGPATAEEPHQLVPGRRLYSALAFTEGALEGVGGSTSFTRYAAEAISNSEDEDEEVPLNPTDFLIQELPDGKALLNVDLSGTLPLRERGEGRFETEGSLTFGLLTSSGFKPLRNGKVSLDHYVSLNAATRKLKKCVWPQHSAIVQIALDASEKELISRTPVVVRMDGEAVLQENSDGLYLNIDQASTRMEPKSQKQFDVYVYRFGKPQTALPAGLTLQTLVSVDAPDPFDNSTLPTQDVSVELNPVGSAAGRFVLTLKTGPAIPLQQIRVPLDSHLYFVVASLPGHMVGEDNYQSPDLPPNPPLIALLFWQNHLVVQSPNKPTWADHIGPILRRYARLYPGMKGRLDISDLATVKGFARGMEVHFSLDFNDPGYMPVTRDMSPSLVQMMLTWLKNPN</sequence>
<name>A0A250IJ59_9BACT</name>
<protein>
    <submittedName>
        <fullName evidence="1">Uncharacterized protein</fullName>
    </submittedName>
</protein>
<dbReference type="KEGG" id="mbd:MEBOL_004683"/>
<gene>
    <name evidence="1" type="ORF">MEBOL_004683</name>
</gene>
<dbReference type="Proteomes" id="UP000217289">
    <property type="component" value="Chromosome"/>
</dbReference>
<evidence type="ECO:0000313" key="1">
    <source>
        <dbReference type="EMBL" id="ATB31221.1"/>
    </source>
</evidence>
<keyword evidence="2" id="KW-1185">Reference proteome</keyword>
<reference evidence="1 2" key="1">
    <citation type="submission" date="2017-06" db="EMBL/GenBank/DDBJ databases">
        <authorList>
            <person name="Kim H.J."/>
            <person name="Triplett B.A."/>
        </authorList>
    </citation>
    <scope>NUCLEOTIDE SEQUENCE [LARGE SCALE GENOMIC DNA]</scope>
    <source>
        <strain evidence="1 2">DSM 14713</strain>
    </source>
</reference>
<proteinExistence type="predicted"/>
<dbReference type="AlphaFoldDB" id="A0A250IJ59"/>
<evidence type="ECO:0000313" key="2">
    <source>
        <dbReference type="Proteomes" id="UP000217289"/>
    </source>
</evidence>